<proteinExistence type="predicted"/>
<reference evidence="2 3" key="1">
    <citation type="submission" date="2016-10" db="EMBL/GenBank/DDBJ databases">
        <authorList>
            <person name="de Groot N.N."/>
        </authorList>
    </citation>
    <scope>NUCLEOTIDE SEQUENCE [LARGE SCALE GENOMIC DNA]</scope>
    <source>
        <strain evidence="2 3">GAS522</strain>
    </source>
</reference>
<dbReference type="RefSeq" id="WP_074814352.1">
    <property type="nucleotide sequence ID" value="NZ_FNTI01000001.1"/>
</dbReference>
<dbReference type="Proteomes" id="UP000183208">
    <property type="component" value="Unassembled WGS sequence"/>
</dbReference>
<dbReference type="InterPro" id="IPR036465">
    <property type="entry name" value="vWFA_dom_sf"/>
</dbReference>
<evidence type="ECO:0000313" key="2">
    <source>
        <dbReference type="EMBL" id="SEB89289.1"/>
    </source>
</evidence>
<sequence length="255" mass="27038">MAGEPIKPKSAGDVASAKTEHARKANPLPEARPSAAEDIAAFVAKARAMSPHRPGARGRLVFALDATMSRQPTWDMACALQADMFREAASLGSLDIRLVYYRGLNECRATGWISDSAQLAKLMSKIDCQGGNTQIGKVLSEARREAVASAVRAVVFVGDAMEEQVDDLCTKAGELGLLKVPVFMFQEGHDTAAEHAFREIARLTGGAWCRFDPGAAAQLRELLRAAAAYAAGGREALLALSKTASGAAKLIGQIK</sequence>
<feature type="region of interest" description="Disordered" evidence="1">
    <location>
        <begin position="1"/>
        <end position="32"/>
    </location>
</feature>
<accession>A0A1M7K8M3</accession>
<protein>
    <recommendedName>
        <fullName evidence="4">VWA domain-containing protein</fullName>
    </recommendedName>
</protein>
<name>A0A1M7K8M3_9BRAD</name>
<dbReference type="EMBL" id="FNTI01000001">
    <property type="protein sequence ID" value="SEB89289.1"/>
    <property type="molecule type" value="Genomic_DNA"/>
</dbReference>
<evidence type="ECO:0008006" key="4">
    <source>
        <dbReference type="Google" id="ProtNLM"/>
    </source>
</evidence>
<dbReference type="Gene3D" id="3.40.50.410">
    <property type="entry name" value="von Willebrand factor, type A domain"/>
    <property type="match status" value="1"/>
</dbReference>
<organism evidence="2 3">
    <name type="scientific">Bradyrhizobium lablabi</name>
    <dbReference type="NCBI Taxonomy" id="722472"/>
    <lineage>
        <taxon>Bacteria</taxon>
        <taxon>Pseudomonadati</taxon>
        <taxon>Pseudomonadota</taxon>
        <taxon>Alphaproteobacteria</taxon>
        <taxon>Hyphomicrobiales</taxon>
        <taxon>Nitrobacteraceae</taxon>
        <taxon>Bradyrhizobium</taxon>
    </lineage>
</organism>
<evidence type="ECO:0000256" key="1">
    <source>
        <dbReference type="SAM" id="MobiDB-lite"/>
    </source>
</evidence>
<evidence type="ECO:0000313" key="3">
    <source>
        <dbReference type="Proteomes" id="UP000183208"/>
    </source>
</evidence>
<dbReference type="AlphaFoldDB" id="A0A1M7K8M3"/>
<dbReference type="SUPFAM" id="SSF53300">
    <property type="entry name" value="vWA-like"/>
    <property type="match status" value="1"/>
</dbReference>
<dbReference type="OrthoDB" id="5430236at2"/>
<gene>
    <name evidence="2" type="ORF">SAMN05444171_0165</name>
</gene>